<keyword evidence="13" id="KW-1185">Reference proteome</keyword>
<evidence type="ECO:0000256" key="7">
    <source>
        <dbReference type="ARBA" id="ARBA00022741"/>
    </source>
</evidence>
<dbReference type="EMBL" id="JAPYYP010000013">
    <property type="protein sequence ID" value="MDA5109051.1"/>
    <property type="molecule type" value="Genomic_DNA"/>
</dbReference>
<keyword evidence="4" id="KW-1003">Cell membrane</keyword>
<dbReference type="InterPro" id="IPR050107">
    <property type="entry name" value="ABC_carbohydrate_import_ATPase"/>
</dbReference>
<feature type="domain" description="ABC transporter" evidence="11">
    <location>
        <begin position="4"/>
        <end position="241"/>
    </location>
</feature>
<evidence type="ECO:0000256" key="5">
    <source>
        <dbReference type="ARBA" id="ARBA00022597"/>
    </source>
</evidence>
<dbReference type="PROSITE" id="PS50893">
    <property type="entry name" value="ABC_TRANSPORTER_2"/>
    <property type="match status" value="2"/>
</dbReference>
<dbReference type="InterPro" id="IPR017871">
    <property type="entry name" value="ABC_transporter-like_CS"/>
</dbReference>
<evidence type="ECO:0000256" key="3">
    <source>
        <dbReference type="ARBA" id="ARBA00022448"/>
    </source>
</evidence>
<dbReference type="Gene3D" id="3.40.50.300">
    <property type="entry name" value="P-loop containing nucleotide triphosphate hydrolases"/>
    <property type="match status" value="2"/>
</dbReference>
<dbReference type="PANTHER" id="PTHR43790:SF1">
    <property type="entry name" value="XYLOSE IMPORT ATP-BINDING PROTEIN XYLG"/>
    <property type="match status" value="1"/>
</dbReference>
<keyword evidence="6" id="KW-0677">Repeat</keyword>
<dbReference type="FunFam" id="3.40.50.300:FF:000127">
    <property type="entry name" value="Ribose import ATP-binding protein RbsA"/>
    <property type="match status" value="1"/>
</dbReference>
<evidence type="ECO:0000256" key="1">
    <source>
        <dbReference type="ARBA" id="ARBA00004202"/>
    </source>
</evidence>
<keyword evidence="8 12" id="KW-0067">ATP-binding</keyword>
<dbReference type="CDD" id="cd03216">
    <property type="entry name" value="ABC_Carb_Monos_I"/>
    <property type="match status" value="1"/>
</dbReference>
<name>A0A9X3Z3N2_9BACL</name>
<dbReference type="PROSITE" id="PS00211">
    <property type="entry name" value="ABC_TRANSPORTER_1"/>
    <property type="match status" value="1"/>
</dbReference>
<proteinExistence type="predicted"/>
<dbReference type="GO" id="GO:0015749">
    <property type="term" value="P:monosaccharide transmembrane transport"/>
    <property type="evidence" value="ECO:0007669"/>
    <property type="project" value="UniProtKB-ARBA"/>
</dbReference>
<accession>A0A9X3Z3N2</accession>
<evidence type="ECO:0000256" key="10">
    <source>
        <dbReference type="ARBA" id="ARBA00023136"/>
    </source>
</evidence>
<keyword evidence="5" id="KW-0762">Sugar transport</keyword>
<keyword evidence="7" id="KW-0547">Nucleotide-binding</keyword>
<dbReference type="NCBIfam" id="NF010069">
    <property type="entry name" value="PRK13549.1"/>
    <property type="match status" value="1"/>
</dbReference>
<dbReference type="InterPro" id="IPR003593">
    <property type="entry name" value="AAA+_ATPase"/>
</dbReference>
<dbReference type="GO" id="GO:0016887">
    <property type="term" value="F:ATP hydrolysis activity"/>
    <property type="evidence" value="ECO:0007669"/>
    <property type="project" value="InterPro"/>
</dbReference>
<dbReference type="Pfam" id="PF00005">
    <property type="entry name" value="ABC_tran"/>
    <property type="match status" value="2"/>
</dbReference>
<evidence type="ECO:0000313" key="12">
    <source>
        <dbReference type="EMBL" id="MDA5109051.1"/>
    </source>
</evidence>
<evidence type="ECO:0000256" key="8">
    <source>
        <dbReference type="ARBA" id="ARBA00022840"/>
    </source>
</evidence>
<dbReference type="AlphaFoldDB" id="A0A9X3Z3N2"/>
<sequence>MYALEMKSITKEFPGVRALDRVTFSVKKGEIHALCGENGAGKSTLMKVLSGVYPDGTFTGDIIVNGRKQRFKSIKDSEKAGIAIIYQELALVKEMTVGENIFLGNEPKTFGVIDWDTLYLEARKWLKSVGLEINPETKVKNLGIGQQQLVEIVKALSKNSDIIILDEPTAALTEAEVSLLMEMLRQLRKRGVTCIYISHKLNEVMSLADSVTVLRDGKTVATHPIGELTEEKIISLMVGRTLTELFPYEPKQRGEKVLEVKNFSVYSPYQNKQVVRDVSFSLHKGEILGIAGLMGAGRTELFTSIFGAYEGKKQGEIRIDGRPVTIKTQRDAIESGIAYVSEDRKKYGLVLDMSVRKNATLAALDKMIRNGVIDEAAEVSTVNRFIEKLKVKTPGLEATVNNLSGGNQQKVVLSKWLMNEPKILILDEPTRGIDVGAKYEIYKLINELVRQGMAVVMISSELPEVLGMSDRILVMAEGRIVGELTHEEATQEKVMMYATGGGASGKTEAVLSI</sequence>
<feature type="domain" description="ABC transporter" evidence="11">
    <location>
        <begin position="258"/>
        <end position="502"/>
    </location>
</feature>
<dbReference type="FunFam" id="3.40.50.300:FF:000126">
    <property type="entry name" value="Galactose/methyl galactoside import ATP-binding protein MglA"/>
    <property type="match status" value="1"/>
</dbReference>
<evidence type="ECO:0000256" key="6">
    <source>
        <dbReference type="ARBA" id="ARBA00022737"/>
    </source>
</evidence>
<evidence type="ECO:0000259" key="11">
    <source>
        <dbReference type="PROSITE" id="PS50893"/>
    </source>
</evidence>
<evidence type="ECO:0000256" key="2">
    <source>
        <dbReference type="ARBA" id="ARBA00004533"/>
    </source>
</evidence>
<keyword evidence="9" id="KW-1278">Translocase</keyword>
<dbReference type="Proteomes" id="UP001151071">
    <property type="component" value="Unassembled WGS sequence"/>
</dbReference>
<dbReference type="PANTHER" id="PTHR43790">
    <property type="entry name" value="CARBOHYDRATE TRANSPORT ATP-BINDING PROTEIN MG119-RELATED"/>
    <property type="match status" value="1"/>
</dbReference>
<evidence type="ECO:0000256" key="4">
    <source>
        <dbReference type="ARBA" id="ARBA00022475"/>
    </source>
</evidence>
<gene>
    <name evidence="12" type="ORF">O3V59_11815</name>
</gene>
<dbReference type="CDD" id="cd03215">
    <property type="entry name" value="ABC_Carb_Monos_II"/>
    <property type="match status" value="1"/>
</dbReference>
<dbReference type="GO" id="GO:0005524">
    <property type="term" value="F:ATP binding"/>
    <property type="evidence" value="ECO:0007669"/>
    <property type="project" value="UniProtKB-KW"/>
</dbReference>
<dbReference type="InterPro" id="IPR003439">
    <property type="entry name" value="ABC_transporter-like_ATP-bd"/>
</dbReference>
<dbReference type="SUPFAM" id="SSF52540">
    <property type="entry name" value="P-loop containing nucleoside triphosphate hydrolases"/>
    <property type="match status" value="2"/>
</dbReference>
<dbReference type="RefSeq" id="WP_065067714.1">
    <property type="nucleotide sequence ID" value="NZ_JAPYYP010000013.1"/>
</dbReference>
<organism evidence="12 13">
    <name type="scientific">Brevibacillus thermoruber</name>
    <dbReference type="NCBI Taxonomy" id="33942"/>
    <lineage>
        <taxon>Bacteria</taxon>
        <taxon>Bacillati</taxon>
        <taxon>Bacillota</taxon>
        <taxon>Bacilli</taxon>
        <taxon>Bacillales</taxon>
        <taxon>Paenibacillaceae</taxon>
        <taxon>Brevibacillus</taxon>
    </lineage>
</organism>
<evidence type="ECO:0000313" key="13">
    <source>
        <dbReference type="Proteomes" id="UP001151071"/>
    </source>
</evidence>
<keyword evidence="10" id="KW-0472">Membrane</keyword>
<evidence type="ECO:0000256" key="9">
    <source>
        <dbReference type="ARBA" id="ARBA00022967"/>
    </source>
</evidence>
<reference evidence="12" key="1">
    <citation type="submission" date="2022-12" db="EMBL/GenBank/DDBJ databases">
        <title>Draft genome sequence of the thermophilic strain Brevibacillus thermoruber HT42, isolated from Los Humeros, Puebla, Mexico, with biotechnological potential.</title>
        <authorList>
            <person name="Lara Sanchez J."/>
            <person name="Solis Palacios R."/>
            <person name="Bustos Baena A.S."/>
            <person name="Ruz Baez A.E."/>
            <person name="Espinosa Luna G."/>
            <person name="Oliart Ros R.M."/>
        </authorList>
    </citation>
    <scope>NUCLEOTIDE SEQUENCE</scope>
    <source>
        <strain evidence="12">HT42</strain>
    </source>
</reference>
<dbReference type="InterPro" id="IPR027417">
    <property type="entry name" value="P-loop_NTPase"/>
</dbReference>
<comment type="subcellular location">
    <subcellularLocation>
        <location evidence="2">Cell inner membrane</location>
    </subcellularLocation>
    <subcellularLocation>
        <location evidence="1">Cell membrane</location>
        <topology evidence="1">Peripheral membrane protein</topology>
    </subcellularLocation>
</comment>
<comment type="caution">
    <text evidence="12">The sequence shown here is derived from an EMBL/GenBank/DDBJ whole genome shotgun (WGS) entry which is preliminary data.</text>
</comment>
<protein>
    <submittedName>
        <fullName evidence="12">Xylose ABC transporter ATP-binding protein</fullName>
    </submittedName>
</protein>
<dbReference type="SMART" id="SM00382">
    <property type="entry name" value="AAA"/>
    <property type="match status" value="2"/>
</dbReference>
<keyword evidence="3" id="KW-0813">Transport</keyword>
<dbReference type="GO" id="GO:0005886">
    <property type="term" value="C:plasma membrane"/>
    <property type="evidence" value="ECO:0007669"/>
    <property type="project" value="UniProtKB-SubCell"/>
</dbReference>